<dbReference type="Pfam" id="PF00557">
    <property type="entry name" value="Peptidase_M24"/>
    <property type="match status" value="1"/>
</dbReference>
<gene>
    <name evidence="7" type="ORF">BON22_4096</name>
</gene>
<dbReference type="STRING" id="36022.A0A1V2L2N2"/>
<dbReference type="Proteomes" id="UP000189513">
    <property type="component" value="Unassembled WGS sequence"/>
</dbReference>
<dbReference type="SUPFAM" id="SSF53092">
    <property type="entry name" value="Creatinase/prolidase N-terminal domain"/>
    <property type="match status" value="1"/>
</dbReference>
<dbReference type="GO" id="GO:0030145">
    <property type="term" value="F:manganese ion binding"/>
    <property type="evidence" value="ECO:0007669"/>
    <property type="project" value="InterPro"/>
</dbReference>
<protein>
    <submittedName>
        <fullName evidence="7">Putative Xaa-Pro aminopeptidase PEPP</fullName>
    </submittedName>
</protein>
<evidence type="ECO:0000256" key="1">
    <source>
        <dbReference type="ARBA" id="ARBA00001936"/>
    </source>
</evidence>
<organism evidence="7 8">
    <name type="scientific">Cyberlindnera fabianii</name>
    <name type="common">Yeast</name>
    <name type="synonym">Hansenula fabianii</name>
    <dbReference type="NCBI Taxonomy" id="36022"/>
    <lineage>
        <taxon>Eukaryota</taxon>
        <taxon>Fungi</taxon>
        <taxon>Dikarya</taxon>
        <taxon>Ascomycota</taxon>
        <taxon>Saccharomycotina</taxon>
        <taxon>Saccharomycetes</taxon>
        <taxon>Phaffomycetales</taxon>
        <taxon>Phaffomycetaceae</taxon>
        <taxon>Cyberlindnera</taxon>
    </lineage>
</organism>
<dbReference type="GO" id="GO:0070006">
    <property type="term" value="F:metalloaminopeptidase activity"/>
    <property type="evidence" value="ECO:0007669"/>
    <property type="project" value="InterPro"/>
</dbReference>
<dbReference type="FunFam" id="3.90.230.10:FF:000002">
    <property type="entry name" value="Xaa-Pro aminopeptidase 3"/>
    <property type="match status" value="1"/>
</dbReference>
<keyword evidence="8" id="KW-1185">Reference proteome</keyword>
<dbReference type="AlphaFoldDB" id="A0A1V2L2N2"/>
<name>A0A1V2L2N2_CYBFA</name>
<keyword evidence="4" id="KW-0378">Hydrolase</keyword>
<dbReference type="PANTHER" id="PTHR43226">
    <property type="entry name" value="XAA-PRO AMINOPEPTIDASE 3"/>
    <property type="match status" value="1"/>
</dbReference>
<evidence type="ECO:0000256" key="3">
    <source>
        <dbReference type="ARBA" id="ARBA00022723"/>
    </source>
</evidence>
<evidence type="ECO:0000256" key="4">
    <source>
        <dbReference type="ARBA" id="ARBA00022801"/>
    </source>
</evidence>
<dbReference type="Pfam" id="PF05195">
    <property type="entry name" value="AMP_N"/>
    <property type="match status" value="1"/>
</dbReference>
<keyword evidence="7" id="KW-0031">Aminopeptidase</keyword>
<keyword evidence="5" id="KW-0464">Manganese</keyword>
<dbReference type="InterPro" id="IPR036005">
    <property type="entry name" value="Creatinase/aminopeptidase-like"/>
</dbReference>
<accession>A0A1V2L2N2</accession>
<sequence length="500" mass="57126">MLSLPLLDSSELSKWQKSSSSSNFSSTSHNSENSMIRALHTMAKYPARQHALNVKKHLQTKIKDLSNHAIFVSGYTNEHYLYSDTAKPFRQERYFYYLSGSNIPGSHIFFDINKEELVLFLPEIDYDDVMWSGMPLSPEDAHAKYDVDKVLYESDIDNYLTKYDTNLTTHISPVNKKYSNFLRQSDKNFFYALDEARLIKDEYEISMLRKAAAITDNSHTAVMSALPIETNETHIHAEFVYHSIRQGSKHQAYDPICCSGPNCGTLHYVKNDDTMEGKHSVLIDAGAEWENYCADVTRCFPISGEWTEEHLWVYETVRLMQSETLKMIKPGASWDEIHLKAHKVLIDKFLEKGLFKGDKDEIFESSVSTAFFPHGLGHLLGLDTHDVGGHPNYNDPDPKLRYLRLRRTLQKGMVLTDEPGIYFSPYLIELALKDPKQAKFIQKDVVDKFKYVGGVRIEDDIVVTENGSENLTGITSDPHEVAKIVQKGLAKDKSFFHNVV</sequence>
<proteinExistence type="inferred from homology"/>
<dbReference type="Gene3D" id="3.40.350.10">
    <property type="entry name" value="Creatinase/prolidase N-terminal domain"/>
    <property type="match status" value="1"/>
</dbReference>
<comment type="similarity">
    <text evidence="2">Belongs to the peptidase M24B family.</text>
</comment>
<evidence type="ECO:0000256" key="2">
    <source>
        <dbReference type="ARBA" id="ARBA00008766"/>
    </source>
</evidence>
<keyword evidence="7" id="KW-0645">Protease</keyword>
<comment type="caution">
    <text evidence="7">The sequence shown here is derived from an EMBL/GenBank/DDBJ whole genome shotgun (WGS) entry which is preliminary data.</text>
</comment>
<dbReference type="InterPro" id="IPR007865">
    <property type="entry name" value="Aminopep_P_N"/>
</dbReference>
<evidence type="ECO:0000256" key="5">
    <source>
        <dbReference type="ARBA" id="ARBA00023211"/>
    </source>
</evidence>
<dbReference type="OMA" id="DAHALFF"/>
<dbReference type="InterPro" id="IPR029149">
    <property type="entry name" value="Creatin/AminoP/Spt16_N"/>
</dbReference>
<dbReference type="PANTHER" id="PTHR43226:SF1">
    <property type="entry name" value="XAA-PRO DIPEPTIDASE"/>
    <property type="match status" value="1"/>
</dbReference>
<dbReference type="CDD" id="cd01087">
    <property type="entry name" value="Prolidase"/>
    <property type="match status" value="1"/>
</dbReference>
<dbReference type="SUPFAM" id="SSF55920">
    <property type="entry name" value="Creatinase/aminopeptidase"/>
    <property type="match status" value="1"/>
</dbReference>
<dbReference type="VEuPathDB" id="FungiDB:BON22_4096"/>
<dbReference type="GO" id="GO:0006508">
    <property type="term" value="P:proteolysis"/>
    <property type="evidence" value="ECO:0007669"/>
    <property type="project" value="TreeGrafter"/>
</dbReference>
<evidence type="ECO:0000313" key="7">
    <source>
        <dbReference type="EMBL" id="ONH66113.1"/>
    </source>
</evidence>
<evidence type="ECO:0000313" key="8">
    <source>
        <dbReference type="Proteomes" id="UP000189513"/>
    </source>
</evidence>
<dbReference type="SMART" id="SM01011">
    <property type="entry name" value="AMP_N"/>
    <property type="match status" value="1"/>
</dbReference>
<comment type="cofactor">
    <cofactor evidence="1">
        <name>Mn(2+)</name>
        <dbReference type="ChEBI" id="CHEBI:29035"/>
    </cofactor>
</comment>
<keyword evidence="3" id="KW-0479">Metal-binding</keyword>
<feature type="domain" description="Aminopeptidase P N-terminal" evidence="6">
    <location>
        <begin position="45"/>
        <end position="179"/>
    </location>
</feature>
<dbReference type="Gene3D" id="3.90.230.10">
    <property type="entry name" value="Creatinase/methionine aminopeptidase superfamily"/>
    <property type="match status" value="1"/>
</dbReference>
<dbReference type="EMBL" id="MPUK01000008">
    <property type="protein sequence ID" value="ONH66113.1"/>
    <property type="molecule type" value="Genomic_DNA"/>
</dbReference>
<evidence type="ECO:0000259" key="6">
    <source>
        <dbReference type="SMART" id="SM01011"/>
    </source>
</evidence>
<dbReference type="InterPro" id="IPR000994">
    <property type="entry name" value="Pept_M24"/>
</dbReference>
<reference evidence="8" key="1">
    <citation type="journal article" date="2017" name="Genome Announc.">
        <title>Genome sequences of Cyberlindnera fabianii 65, Pichia kudriavzevii 129, and Saccharomyces cerevisiae 131 isolated from fermented masau fruits in Zimbabwe.</title>
        <authorList>
            <person name="van Rijswijck I.M.H."/>
            <person name="Derks M.F.L."/>
            <person name="Abee T."/>
            <person name="de Ridder D."/>
            <person name="Smid E.J."/>
        </authorList>
    </citation>
    <scope>NUCLEOTIDE SEQUENCE [LARGE SCALE GENOMIC DNA]</scope>
    <source>
        <strain evidence="8">65</strain>
    </source>
</reference>
<dbReference type="InterPro" id="IPR052433">
    <property type="entry name" value="X-Pro_dipept-like"/>
</dbReference>